<dbReference type="Proteomes" id="UP000193387">
    <property type="component" value="Unassembled WGS sequence"/>
</dbReference>
<evidence type="ECO:0000313" key="2">
    <source>
        <dbReference type="Proteomes" id="UP000193387"/>
    </source>
</evidence>
<organism evidence="1 2">
    <name type="scientific">Mycobacterium saskatchewanense</name>
    <dbReference type="NCBI Taxonomy" id="220927"/>
    <lineage>
        <taxon>Bacteria</taxon>
        <taxon>Bacillati</taxon>
        <taxon>Actinomycetota</taxon>
        <taxon>Actinomycetes</taxon>
        <taxon>Mycobacteriales</taxon>
        <taxon>Mycobacteriaceae</taxon>
        <taxon>Mycobacterium</taxon>
        <taxon>Mycobacterium simiae complex</taxon>
    </lineage>
</organism>
<reference evidence="1 2" key="1">
    <citation type="submission" date="2016-01" db="EMBL/GenBank/DDBJ databases">
        <title>The new phylogeny of the genus Mycobacterium.</title>
        <authorList>
            <person name="Tarcisio F."/>
            <person name="Conor M."/>
            <person name="Antonella G."/>
            <person name="Elisabetta G."/>
            <person name="Giulia F.S."/>
            <person name="Sara T."/>
            <person name="Anna F."/>
            <person name="Clotilde B."/>
            <person name="Roberto B."/>
            <person name="Veronica D.S."/>
            <person name="Fabio R."/>
            <person name="Monica P."/>
            <person name="Olivier J."/>
            <person name="Enrico T."/>
            <person name="Nicola S."/>
        </authorList>
    </citation>
    <scope>NUCLEOTIDE SEQUENCE [LARGE SCALE GENOMIC DNA]</scope>
    <source>
        <strain evidence="1 2">DSM 44616</strain>
    </source>
</reference>
<dbReference type="EMBL" id="LQPR01000030">
    <property type="protein sequence ID" value="ORW71455.1"/>
    <property type="molecule type" value="Genomic_DNA"/>
</dbReference>
<name>A0AAJ3TUX6_9MYCO</name>
<evidence type="ECO:0000313" key="1">
    <source>
        <dbReference type="EMBL" id="ORW71455.1"/>
    </source>
</evidence>
<protein>
    <submittedName>
        <fullName evidence="1">Uncharacterized protein</fullName>
    </submittedName>
</protein>
<keyword evidence="2" id="KW-1185">Reference proteome</keyword>
<proteinExistence type="predicted"/>
<dbReference type="AlphaFoldDB" id="A0AAJ3TUX6"/>
<gene>
    <name evidence="1" type="ORF">AWC23_14695</name>
</gene>
<sequence length="91" mass="10114">MWSRLHIGLVGVGCVIEGFPKACFELVELNIGCAKACIDVCQLARDPVLLSLEKIERYSTGIVRLQESGPFVGQSLFLRFQMMAFPLRLLA</sequence>
<accession>A0AAJ3TUX6</accession>
<comment type="caution">
    <text evidence="1">The sequence shown here is derived from an EMBL/GenBank/DDBJ whole genome shotgun (WGS) entry which is preliminary data.</text>
</comment>